<proteinExistence type="predicted"/>
<reference evidence="12 13" key="1">
    <citation type="journal article" date="2018" name="Nat. Ecol. Evol.">
        <title>Shark genomes provide insights into elasmobranch evolution and the origin of vertebrates.</title>
        <authorList>
            <person name="Hara Y"/>
            <person name="Yamaguchi K"/>
            <person name="Onimaru K"/>
            <person name="Kadota M"/>
            <person name="Koyanagi M"/>
            <person name="Keeley SD"/>
            <person name="Tatsumi K"/>
            <person name="Tanaka K"/>
            <person name="Motone F"/>
            <person name="Kageyama Y"/>
            <person name="Nozu R"/>
            <person name="Adachi N"/>
            <person name="Nishimura O"/>
            <person name="Nakagawa R"/>
            <person name="Tanegashima C"/>
            <person name="Kiyatake I"/>
            <person name="Matsumoto R"/>
            <person name="Murakumo K"/>
            <person name="Nishida K"/>
            <person name="Terakita A"/>
            <person name="Kuratani S"/>
            <person name="Sato K"/>
            <person name="Hyodo S Kuraku.S."/>
        </authorList>
    </citation>
    <scope>NUCLEOTIDE SEQUENCE [LARGE SCALE GENOMIC DNA]</scope>
</reference>
<evidence type="ECO:0000256" key="1">
    <source>
        <dbReference type="ARBA" id="ARBA00004167"/>
    </source>
</evidence>
<feature type="domain" description="Cadherin" evidence="11">
    <location>
        <begin position="333"/>
        <end position="424"/>
    </location>
</feature>
<dbReference type="InterPro" id="IPR020894">
    <property type="entry name" value="Cadherin_CS"/>
</dbReference>
<evidence type="ECO:0000256" key="9">
    <source>
        <dbReference type="SAM" id="MobiDB-lite"/>
    </source>
</evidence>
<comment type="caution">
    <text evidence="12">The sequence shown here is derived from an EMBL/GenBank/DDBJ whole genome shotgun (WGS) entry which is preliminary data.</text>
</comment>
<dbReference type="PROSITE" id="PS00232">
    <property type="entry name" value="CADHERIN_1"/>
    <property type="match status" value="1"/>
</dbReference>
<dbReference type="GO" id="GO:0005509">
    <property type="term" value="F:calcium ion binding"/>
    <property type="evidence" value="ECO:0007669"/>
    <property type="project" value="UniProtKB-UniRule"/>
</dbReference>
<accession>A0A401T1C5</accession>
<dbReference type="PANTHER" id="PTHR24028:SF146">
    <property type="entry name" value="CADHERIN 96CB, ISOFORM D-RELATED"/>
    <property type="match status" value="1"/>
</dbReference>
<dbReference type="Pfam" id="PF00028">
    <property type="entry name" value="Cadherin"/>
    <property type="match status" value="2"/>
</dbReference>
<keyword evidence="7" id="KW-0325">Glycoprotein</keyword>
<dbReference type="PROSITE" id="PS50268">
    <property type="entry name" value="CADHERIN_2"/>
    <property type="match status" value="3"/>
</dbReference>
<feature type="signal peptide" evidence="10">
    <location>
        <begin position="1"/>
        <end position="17"/>
    </location>
</feature>
<dbReference type="Proteomes" id="UP000287033">
    <property type="component" value="Unassembled WGS sequence"/>
</dbReference>
<dbReference type="SUPFAM" id="SSF49313">
    <property type="entry name" value="Cadherin-like"/>
    <property type="match status" value="3"/>
</dbReference>
<dbReference type="PRINTS" id="PR00205">
    <property type="entry name" value="CADHERIN"/>
</dbReference>
<feature type="compositionally biased region" description="Basic and acidic residues" evidence="9">
    <location>
        <begin position="44"/>
        <end position="62"/>
    </location>
</feature>
<dbReference type="CDD" id="cd11304">
    <property type="entry name" value="Cadherin_repeat"/>
    <property type="match status" value="3"/>
</dbReference>
<keyword evidence="2" id="KW-0812">Transmembrane</keyword>
<evidence type="ECO:0000313" key="13">
    <source>
        <dbReference type="Proteomes" id="UP000287033"/>
    </source>
</evidence>
<dbReference type="InterPro" id="IPR002126">
    <property type="entry name" value="Cadherin-like_dom"/>
</dbReference>
<protein>
    <recommendedName>
        <fullName evidence="11">Cadherin domain-containing protein</fullName>
    </recommendedName>
</protein>
<evidence type="ECO:0000256" key="5">
    <source>
        <dbReference type="ARBA" id="ARBA00022989"/>
    </source>
</evidence>
<organism evidence="12 13">
    <name type="scientific">Chiloscyllium punctatum</name>
    <name type="common">Brownbanded bambooshark</name>
    <name type="synonym">Hemiscyllium punctatum</name>
    <dbReference type="NCBI Taxonomy" id="137246"/>
    <lineage>
        <taxon>Eukaryota</taxon>
        <taxon>Metazoa</taxon>
        <taxon>Chordata</taxon>
        <taxon>Craniata</taxon>
        <taxon>Vertebrata</taxon>
        <taxon>Chondrichthyes</taxon>
        <taxon>Elasmobranchii</taxon>
        <taxon>Galeomorphii</taxon>
        <taxon>Galeoidea</taxon>
        <taxon>Orectolobiformes</taxon>
        <taxon>Hemiscylliidae</taxon>
        <taxon>Chiloscyllium</taxon>
    </lineage>
</organism>
<dbReference type="STRING" id="137246.A0A401T1C5"/>
<dbReference type="GO" id="GO:0005886">
    <property type="term" value="C:plasma membrane"/>
    <property type="evidence" value="ECO:0007669"/>
    <property type="project" value="InterPro"/>
</dbReference>
<keyword evidence="10" id="KW-0732">Signal</keyword>
<evidence type="ECO:0000256" key="7">
    <source>
        <dbReference type="ARBA" id="ARBA00023180"/>
    </source>
</evidence>
<feature type="domain" description="Cadherin" evidence="11">
    <location>
        <begin position="184"/>
        <end position="294"/>
    </location>
</feature>
<sequence length="816" mass="87868">MGQALLLFCCLVTTACPRDVSVAGVAYRHHQEDDGVRPLPPSREPADWRRREQESGAREDGGPAHCRLGRRALGDMGANGVRASRAGPEVILVPEGLASNAPIALVEAGSRLECQLEARGDFQLVRTYQDNYLMVSQAGLDREKRAEYHLKLITLRDGSAIPASPPILITVKVVDVNDNAPVFAESAYRVSIPENEAPNITILTVTASDRDQGANGRITYSIVDSSSPVGLPVSSLIGVHPELGTIYTRVSFDYERLRALEFVVEARDGGEPPASSTVPVRLDIGDVNDNRPVFTSPGSLTITVPLEAAGECELQEPEGAPSGRPPSPWRRGGHVVTRVKAEDADSSANAEVRYELAAGGGAFSIDSSSGEIRACVLQPGDWAVTVRAWDRGSPPLSSEATFTLSFVAASDPTLAGQSLGPPTVTVLCLGALGAAALLLLPALLAVRARCAADKRDSRAYNCRRAETAYRLHPKRPPRQIQKADITLLRPGGGRSRRGANAGPPSASPPPPPQPAPEERPGPGPEKAYPTLRRERDSQHRQLLRELVRLSMAGFSDCTLELTQVSPHVQQISQLLSLLHQGQFQAKPNFRGNKYLKNYRAAMQEADRTSLKDSGQGESEEGDSDCDTGRNSPIDCLLEEGLNDLLSRGGWTTPELGARASTGEELSLEELCWMLPSPLPLDYKENVFKPEPIENSPPICDGEKTTFSTFGKNSMELYAETEESAVKGSLLTEMSALFQLLLSQKAEVYAESSPKLLLNFSGRRSIFSGSEGDGIGVPPGGRFPGCGRPGSGIRHLPVVQEATEQRDGTELDFHRLV</sequence>
<evidence type="ECO:0000256" key="4">
    <source>
        <dbReference type="ARBA" id="ARBA00022837"/>
    </source>
</evidence>
<comment type="subcellular location">
    <subcellularLocation>
        <location evidence="1">Membrane</location>
        <topology evidence="1">Single-pass membrane protein</topology>
    </subcellularLocation>
</comment>
<dbReference type="PANTHER" id="PTHR24028">
    <property type="entry name" value="CADHERIN-87A"/>
    <property type="match status" value="1"/>
</dbReference>
<dbReference type="OrthoDB" id="6252479at2759"/>
<evidence type="ECO:0000313" key="12">
    <source>
        <dbReference type="EMBL" id="GCC36456.1"/>
    </source>
</evidence>
<dbReference type="InterPro" id="IPR015919">
    <property type="entry name" value="Cadherin-like_sf"/>
</dbReference>
<evidence type="ECO:0000256" key="6">
    <source>
        <dbReference type="ARBA" id="ARBA00023136"/>
    </source>
</evidence>
<evidence type="ECO:0000256" key="2">
    <source>
        <dbReference type="ARBA" id="ARBA00022692"/>
    </source>
</evidence>
<feature type="domain" description="Cadherin" evidence="11">
    <location>
        <begin position="140"/>
        <end position="183"/>
    </location>
</feature>
<dbReference type="InterPro" id="IPR050174">
    <property type="entry name" value="Protocadherin/Cadherin-CA"/>
</dbReference>
<keyword evidence="13" id="KW-1185">Reference proteome</keyword>
<evidence type="ECO:0000256" key="10">
    <source>
        <dbReference type="SAM" id="SignalP"/>
    </source>
</evidence>
<feature type="region of interest" description="Disordered" evidence="9">
    <location>
        <begin position="605"/>
        <end position="630"/>
    </location>
</feature>
<dbReference type="FunFam" id="2.60.40.60:FF:000001">
    <property type="entry name" value="Protocadherin alpha 2"/>
    <property type="match status" value="1"/>
</dbReference>
<gene>
    <name evidence="12" type="ORF">chiPu_0014950</name>
</gene>
<keyword evidence="3" id="KW-0677">Repeat</keyword>
<keyword evidence="5" id="KW-1133">Transmembrane helix</keyword>
<feature type="region of interest" description="Disordered" evidence="9">
    <location>
        <begin position="29"/>
        <end position="65"/>
    </location>
</feature>
<dbReference type="OMA" id="ALFMSIC"/>
<dbReference type="GO" id="GO:0007156">
    <property type="term" value="P:homophilic cell adhesion via plasma membrane adhesion molecules"/>
    <property type="evidence" value="ECO:0007669"/>
    <property type="project" value="InterPro"/>
</dbReference>
<keyword evidence="4 8" id="KW-0106">Calcium</keyword>
<evidence type="ECO:0000259" key="11">
    <source>
        <dbReference type="PROSITE" id="PS50268"/>
    </source>
</evidence>
<keyword evidence="6" id="KW-0472">Membrane</keyword>
<dbReference type="Gene3D" id="2.60.40.60">
    <property type="entry name" value="Cadherins"/>
    <property type="match status" value="3"/>
</dbReference>
<feature type="chain" id="PRO_5019220653" description="Cadherin domain-containing protein" evidence="10">
    <location>
        <begin position="18"/>
        <end position="816"/>
    </location>
</feature>
<feature type="compositionally biased region" description="Pro residues" evidence="9">
    <location>
        <begin position="505"/>
        <end position="515"/>
    </location>
</feature>
<dbReference type="EMBL" id="BEZZ01000835">
    <property type="protein sequence ID" value="GCC36456.1"/>
    <property type="molecule type" value="Genomic_DNA"/>
</dbReference>
<feature type="region of interest" description="Disordered" evidence="9">
    <location>
        <begin position="468"/>
        <end position="538"/>
    </location>
</feature>
<dbReference type="SMART" id="SM00112">
    <property type="entry name" value="CA"/>
    <property type="match status" value="3"/>
</dbReference>
<evidence type="ECO:0000256" key="3">
    <source>
        <dbReference type="ARBA" id="ARBA00022737"/>
    </source>
</evidence>
<dbReference type="AlphaFoldDB" id="A0A401T1C5"/>
<evidence type="ECO:0000256" key="8">
    <source>
        <dbReference type="PROSITE-ProRule" id="PRU00043"/>
    </source>
</evidence>
<name>A0A401T1C5_CHIPU</name>